<evidence type="ECO:0000313" key="2">
    <source>
        <dbReference type="EMBL" id="MPN23628.1"/>
    </source>
</evidence>
<feature type="region of interest" description="Disordered" evidence="1">
    <location>
        <begin position="163"/>
        <end position="183"/>
    </location>
</feature>
<dbReference type="AlphaFoldDB" id="A0A645G9Q2"/>
<proteinExistence type="predicted"/>
<dbReference type="EMBL" id="VSSQ01072195">
    <property type="protein sequence ID" value="MPN23628.1"/>
    <property type="molecule type" value="Genomic_DNA"/>
</dbReference>
<comment type="caution">
    <text evidence="2">The sequence shown here is derived from an EMBL/GenBank/DDBJ whole genome shotgun (WGS) entry which is preliminary data.</text>
</comment>
<sequence length="183" mass="20005">MCAADALQLRGKRCLMVVQRVIAEQAAHHCRLGIGQRIDRHFAMRVAQHHRSGRGAHRAADGQPGTLEHARAKTETVGAVVIARDHDHRNPQLDHQTGQRDIEQAHRIGGRHRAVVDIPCNQDCIGADVIGQTDEVLQHPGLILQQRQAVIDPAQMPVGSMEKAHGHSVAKGDAECRTSIRTG</sequence>
<gene>
    <name evidence="2" type="ORF">SDC9_171021</name>
</gene>
<name>A0A645G9Q2_9ZZZZ</name>
<accession>A0A645G9Q2</accession>
<organism evidence="2">
    <name type="scientific">bioreactor metagenome</name>
    <dbReference type="NCBI Taxonomy" id="1076179"/>
    <lineage>
        <taxon>unclassified sequences</taxon>
        <taxon>metagenomes</taxon>
        <taxon>ecological metagenomes</taxon>
    </lineage>
</organism>
<protein>
    <submittedName>
        <fullName evidence="2">Uncharacterized protein</fullName>
    </submittedName>
</protein>
<reference evidence="2" key="1">
    <citation type="submission" date="2019-08" db="EMBL/GenBank/DDBJ databases">
        <authorList>
            <person name="Kucharzyk K."/>
            <person name="Murdoch R.W."/>
            <person name="Higgins S."/>
            <person name="Loffler F."/>
        </authorList>
    </citation>
    <scope>NUCLEOTIDE SEQUENCE</scope>
</reference>
<evidence type="ECO:0000256" key="1">
    <source>
        <dbReference type="SAM" id="MobiDB-lite"/>
    </source>
</evidence>